<feature type="non-terminal residue" evidence="2">
    <location>
        <position position="436"/>
    </location>
</feature>
<reference evidence="2" key="1">
    <citation type="submission" date="2021-02" db="EMBL/GenBank/DDBJ databases">
        <authorList>
            <person name="Nowell W R."/>
        </authorList>
    </citation>
    <scope>NUCLEOTIDE SEQUENCE</scope>
</reference>
<dbReference type="Proteomes" id="UP000663828">
    <property type="component" value="Unassembled WGS sequence"/>
</dbReference>
<accession>A0A816EN40</accession>
<protein>
    <submittedName>
        <fullName evidence="2">Uncharacterized protein</fullName>
    </submittedName>
</protein>
<dbReference type="EMBL" id="CAJNOR010010606">
    <property type="protein sequence ID" value="CAF1655200.1"/>
    <property type="molecule type" value="Genomic_DNA"/>
</dbReference>
<evidence type="ECO:0000313" key="3">
    <source>
        <dbReference type="Proteomes" id="UP000663828"/>
    </source>
</evidence>
<keyword evidence="3" id="KW-1185">Reference proteome</keyword>
<evidence type="ECO:0000313" key="2">
    <source>
        <dbReference type="EMBL" id="CAF1655200.1"/>
    </source>
</evidence>
<dbReference type="AlphaFoldDB" id="A0A816EN40"/>
<evidence type="ECO:0000256" key="1">
    <source>
        <dbReference type="SAM" id="MobiDB-lite"/>
    </source>
</evidence>
<gene>
    <name evidence="2" type="ORF">XAT740_LOCUS55778</name>
</gene>
<sequence length="436" mass="49465">NSSNSVHQQNPNDSSRQFHPNSSANILFSSIQAGVHNRVKTTTTRTEDGKFLTTISTVQDNLNQRNENQCNNEHKETNLFFGQSSTCSLKRNFQNFANSNTDCLTSLTKKVRFPTISLPPDFCGKEPAGIGESCAGMIDLGSSTDIVAFLDQLENQLYSMMTLRKSRNPCFGSDGIRVWGCSTWAAKIEDIKVSVASLMNLYRTLSAMIHNSTVPYEDDKLPILDIVDGQFTRQFWFWLLKTVLFDLSCKTSESIEIPSRPKPYQNQYQNCQNLIKTYTAKPKLNQNQILKTQEVWYWRMSSQELLGYFLCNPGRNPAARNLLESAKTMPESRRVVPEPTQISTDPVSGMIDLGRSDALALASFYKLTLPNIEFEFVTNIVHYSADSTDLFNRMDLNNSLNMSTTMRNESNEQSLKRKLFHENQENEIQLISTSNI</sequence>
<name>A0A816EN40_ADIRI</name>
<feature type="region of interest" description="Disordered" evidence="1">
    <location>
        <begin position="1"/>
        <end position="21"/>
    </location>
</feature>
<organism evidence="2 3">
    <name type="scientific">Adineta ricciae</name>
    <name type="common">Rotifer</name>
    <dbReference type="NCBI Taxonomy" id="249248"/>
    <lineage>
        <taxon>Eukaryota</taxon>
        <taxon>Metazoa</taxon>
        <taxon>Spiralia</taxon>
        <taxon>Gnathifera</taxon>
        <taxon>Rotifera</taxon>
        <taxon>Eurotatoria</taxon>
        <taxon>Bdelloidea</taxon>
        <taxon>Adinetida</taxon>
        <taxon>Adinetidae</taxon>
        <taxon>Adineta</taxon>
    </lineage>
</organism>
<proteinExistence type="predicted"/>
<comment type="caution">
    <text evidence="2">The sequence shown here is derived from an EMBL/GenBank/DDBJ whole genome shotgun (WGS) entry which is preliminary data.</text>
</comment>